<dbReference type="Pfam" id="PF00664">
    <property type="entry name" value="ABC_membrane"/>
    <property type="match status" value="1"/>
</dbReference>
<evidence type="ECO:0000256" key="1">
    <source>
        <dbReference type="ARBA" id="ARBA00004651"/>
    </source>
</evidence>
<dbReference type="InterPro" id="IPR027417">
    <property type="entry name" value="P-loop_NTPase"/>
</dbReference>
<organism evidence="12">
    <name type="scientific">Candidatus Heimdallarchaeum aukensis</name>
    <dbReference type="NCBI Taxonomy" id="2876573"/>
    <lineage>
        <taxon>Archaea</taxon>
        <taxon>Promethearchaeati</taxon>
        <taxon>Candidatus Heimdallarchaeota</taxon>
        <taxon>Candidatus Heimdallarchaeia (ex Rinke et al. 2021) (nom. nud.)</taxon>
        <taxon>Candidatus Heimdallarchaeales</taxon>
        <taxon>Candidatus Heimdallarchaeaceae</taxon>
        <taxon>Candidatus Heimdallarchaeum</taxon>
    </lineage>
</organism>
<evidence type="ECO:0000256" key="2">
    <source>
        <dbReference type="ARBA" id="ARBA00022448"/>
    </source>
</evidence>
<dbReference type="Pfam" id="PF00005">
    <property type="entry name" value="ABC_tran"/>
    <property type="match status" value="1"/>
</dbReference>
<dbReference type="GO" id="GO:0015421">
    <property type="term" value="F:ABC-type oligopeptide transporter activity"/>
    <property type="evidence" value="ECO:0007669"/>
    <property type="project" value="TreeGrafter"/>
</dbReference>
<dbReference type="Gene3D" id="1.20.1560.10">
    <property type="entry name" value="ABC transporter type 1, transmembrane domain"/>
    <property type="match status" value="1"/>
</dbReference>
<keyword evidence="2" id="KW-0813">Transport</keyword>
<dbReference type="InterPro" id="IPR017871">
    <property type="entry name" value="ABC_transporter-like_CS"/>
</dbReference>
<dbReference type="InterPro" id="IPR011527">
    <property type="entry name" value="ABC1_TM_dom"/>
</dbReference>
<reference evidence="12" key="1">
    <citation type="journal article" date="2022" name="Nat. Microbiol.">
        <title>Unique mobile elements and scalable gene flow at the prokaryote-eukaryote boundary revealed by circularized Asgard archaea genomes.</title>
        <authorList>
            <person name="Wu F."/>
            <person name="Speth D.R."/>
            <person name="Philosof A."/>
            <person name="Cremiere A."/>
            <person name="Narayanan A."/>
            <person name="Barco R.A."/>
            <person name="Connon S.A."/>
            <person name="Amend J.P."/>
            <person name="Antoshechkin I.A."/>
            <person name="Orphan V.J."/>
        </authorList>
    </citation>
    <scope>NUCLEOTIDE SEQUENCE</scope>
    <source>
        <strain evidence="12">PM71</strain>
    </source>
</reference>
<feature type="transmembrane region" description="Helical" evidence="9">
    <location>
        <begin position="161"/>
        <end position="178"/>
    </location>
</feature>
<evidence type="ECO:0000256" key="9">
    <source>
        <dbReference type="SAM" id="Phobius"/>
    </source>
</evidence>
<dbReference type="GO" id="GO:0005524">
    <property type="term" value="F:ATP binding"/>
    <property type="evidence" value="ECO:0007669"/>
    <property type="project" value="UniProtKB-KW"/>
</dbReference>
<feature type="transmembrane region" description="Helical" evidence="9">
    <location>
        <begin position="20"/>
        <end position="39"/>
    </location>
</feature>
<feature type="domain" description="ABC transmembrane type-1" evidence="11">
    <location>
        <begin position="20"/>
        <end position="299"/>
    </location>
</feature>
<gene>
    <name evidence="12" type="ORF">K9W45_10720</name>
</gene>
<dbReference type="PROSITE" id="PS50893">
    <property type="entry name" value="ABC_TRANSPORTER_2"/>
    <property type="match status" value="1"/>
</dbReference>
<dbReference type="Proteomes" id="UP001201020">
    <property type="component" value="Chromosome"/>
</dbReference>
<name>A0A9Y1FKJ0_9ARCH</name>
<feature type="transmembrane region" description="Helical" evidence="9">
    <location>
        <begin position="137"/>
        <end position="155"/>
    </location>
</feature>
<evidence type="ECO:0000256" key="3">
    <source>
        <dbReference type="ARBA" id="ARBA00022475"/>
    </source>
</evidence>
<comment type="subcellular location">
    <subcellularLocation>
        <location evidence="1">Cell membrane</location>
        <topology evidence="1">Multi-pass membrane protein</topology>
    </subcellularLocation>
</comment>
<keyword evidence="6 12" id="KW-0067">ATP-binding</keyword>
<evidence type="ECO:0000256" key="5">
    <source>
        <dbReference type="ARBA" id="ARBA00022741"/>
    </source>
</evidence>
<evidence type="ECO:0000256" key="7">
    <source>
        <dbReference type="ARBA" id="ARBA00022989"/>
    </source>
</evidence>
<dbReference type="SUPFAM" id="SSF90123">
    <property type="entry name" value="ABC transporter transmembrane region"/>
    <property type="match status" value="1"/>
</dbReference>
<dbReference type="GO" id="GO:0005886">
    <property type="term" value="C:plasma membrane"/>
    <property type="evidence" value="ECO:0007669"/>
    <property type="project" value="UniProtKB-SubCell"/>
</dbReference>
<proteinExistence type="predicted"/>
<evidence type="ECO:0000259" key="10">
    <source>
        <dbReference type="PROSITE" id="PS50893"/>
    </source>
</evidence>
<dbReference type="InterPro" id="IPR036640">
    <property type="entry name" value="ABC1_TM_sf"/>
</dbReference>
<evidence type="ECO:0000259" key="11">
    <source>
        <dbReference type="PROSITE" id="PS50929"/>
    </source>
</evidence>
<dbReference type="EMBL" id="CP084166">
    <property type="protein sequence ID" value="UJG40300.1"/>
    <property type="molecule type" value="Genomic_DNA"/>
</dbReference>
<sequence>MGYKSWLFKHILREKKLVTIMIFFLIFFIATVSFTPMLIGDIFDELAKENSSFLEIIKTALLIALAGIIRTLADFTQSYTNEVIAHKVTKNVTEEFYDDMLKKSHEFHDRVRIGDIMARATYDTRQMNIFISPGLKFLLEGFFTILFSVSLMIYISPKLTLILVFALPFYIITIYDFNKKLQPISKAQVEQNSRLNEFLQESVTGIRIIRSFVKEDEEINYFDTQADKLREINTQRGILSTKYYPILITILVIAFSFLWGSFEVTKGSISLSQLVSFVMLAMTLNSPTWQLGWASTQFQIGMAAAKRIYNMKTRQEYVPEAKKPIEWLEPKGEIVFENVSFSYNGTNTNEKTLDGINLHVPAGSTIAIIGAPGSGKSTLIKLMMRFYDPTEGRITIDGIDLREMSLSSLRKNIGAIEQDIFLFSKTIRENIAYGKPQASQEEIEHAAKLAQAHDFIMSFEEGYDTIVGERGVKLSGGQKQRIAIARALLGNPKILIFDDASSAIDAETEREIQIAIANVLKERTTFIITHRLATIKNADQIIILKKGKLVAHGTHIELIQSSIDYRRLFERFSELPPLKAGVKE</sequence>
<feature type="transmembrane region" description="Helical" evidence="9">
    <location>
        <begin position="51"/>
        <end position="69"/>
    </location>
</feature>
<dbReference type="PROSITE" id="PS50929">
    <property type="entry name" value="ABC_TM1F"/>
    <property type="match status" value="1"/>
</dbReference>
<keyword evidence="7 9" id="KW-1133">Transmembrane helix</keyword>
<keyword evidence="8 9" id="KW-0472">Membrane</keyword>
<keyword evidence="4 9" id="KW-0812">Transmembrane</keyword>
<dbReference type="GO" id="GO:0016887">
    <property type="term" value="F:ATP hydrolysis activity"/>
    <property type="evidence" value="ECO:0007669"/>
    <property type="project" value="InterPro"/>
</dbReference>
<dbReference type="AlphaFoldDB" id="A0A9Y1FKJ0"/>
<accession>A0A9Y1FKJ0</accession>
<dbReference type="Gene3D" id="3.40.50.300">
    <property type="entry name" value="P-loop containing nucleotide triphosphate hydrolases"/>
    <property type="match status" value="1"/>
</dbReference>
<dbReference type="SMART" id="SM00382">
    <property type="entry name" value="AAA"/>
    <property type="match status" value="1"/>
</dbReference>
<dbReference type="SUPFAM" id="SSF52540">
    <property type="entry name" value="P-loop containing nucleoside triphosphate hydrolases"/>
    <property type="match status" value="1"/>
</dbReference>
<keyword evidence="5" id="KW-0547">Nucleotide-binding</keyword>
<dbReference type="InterPro" id="IPR003439">
    <property type="entry name" value="ABC_transporter-like_ATP-bd"/>
</dbReference>
<evidence type="ECO:0000313" key="12">
    <source>
        <dbReference type="EMBL" id="UJG40300.1"/>
    </source>
</evidence>
<dbReference type="PANTHER" id="PTHR43394">
    <property type="entry name" value="ATP-DEPENDENT PERMEASE MDL1, MITOCHONDRIAL"/>
    <property type="match status" value="1"/>
</dbReference>
<evidence type="ECO:0000256" key="6">
    <source>
        <dbReference type="ARBA" id="ARBA00022840"/>
    </source>
</evidence>
<dbReference type="PROSITE" id="PS00211">
    <property type="entry name" value="ABC_TRANSPORTER_1"/>
    <property type="match status" value="1"/>
</dbReference>
<protein>
    <submittedName>
        <fullName evidence="12">ABC transporter ATP-binding protein/permease</fullName>
    </submittedName>
</protein>
<feature type="transmembrane region" description="Helical" evidence="9">
    <location>
        <begin position="243"/>
        <end position="262"/>
    </location>
</feature>
<keyword evidence="3" id="KW-1003">Cell membrane</keyword>
<dbReference type="InterPro" id="IPR039421">
    <property type="entry name" value="Type_1_exporter"/>
</dbReference>
<dbReference type="InterPro" id="IPR003593">
    <property type="entry name" value="AAA+_ATPase"/>
</dbReference>
<dbReference type="PANTHER" id="PTHR43394:SF1">
    <property type="entry name" value="ATP-BINDING CASSETTE SUB-FAMILY B MEMBER 10, MITOCHONDRIAL"/>
    <property type="match status" value="1"/>
</dbReference>
<evidence type="ECO:0000256" key="8">
    <source>
        <dbReference type="ARBA" id="ARBA00023136"/>
    </source>
</evidence>
<dbReference type="FunFam" id="3.40.50.300:FF:000221">
    <property type="entry name" value="Multidrug ABC transporter ATP-binding protein"/>
    <property type="match status" value="1"/>
</dbReference>
<feature type="domain" description="ABC transporter" evidence="10">
    <location>
        <begin position="334"/>
        <end position="571"/>
    </location>
</feature>
<evidence type="ECO:0000256" key="4">
    <source>
        <dbReference type="ARBA" id="ARBA00022692"/>
    </source>
</evidence>